<keyword evidence="3" id="KW-1185">Reference proteome</keyword>
<dbReference type="Proteomes" id="UP000187203">
    <property type="component" value="Unassembled WGS sequence"/>
</dbReference>
<feature type="compositionally biased region" description="Polar residues" evidence="1">
    <location>
        <begin position="295"/>
        <end position="316"/>
    </location>
</feature>
<feature type="compositionally biased region" description="Polar residues" evidence="1">
    <location>
        <begin position="326"/>
        <end position="337"/>
    </location>
</feature>
<protein>
    <submittedName>
        <fullName evidence="2">Uncharacterized protein</fullName>
    </submittedName>
</protein>
<comment type="caution">
    <text evidence="2">The sequence shown here is derived from an EMBL/GenBank/DDBJ whole genome shotgun (WGS) entry which is preliminary data.</text>
</comment>
<feature type="compositionally biased region" description="Polar residues" evidence="1">
    <location>
        <begin position="149"/>
        <end position="171"/>
    </location>
</feature>
<sequence>MKELKKELRKELKTEFRKEFRKELKNELRKELKKEFRKEWRKPGHHSRWDGMDNNDRSDEAMFFNPCQEGLTGRKHQAIQLPSNLLPLKGFLENPAENQPDRTSQKKSNSTQKSMSHPINEATAAAAGDIADATASGAFVVHGSGPAAPSSSTTFFNVSATGRSTSSQRPATASVIITAPVSIPGEPQVQASAEPQAPTLNTKPTLPQTTPTQTAAKKSKPIKPSTQRPIQKILRMPAPSGRSWQYASGKFHGLKRGRSSPASVAKYKKSEPPACSDLSCRTTSQPQGPLRRSPRNFQKNPTAGSSMEVNQSSSLFSAKRKADDVVTTQGSQSTANSKPVKGKKSCFHDLKY</sequence>
<feature type="region of interest" description="Disordered" evidence="1">
    <location>
        <begin position="140"/>
        <end position="171"/>
    </location>
</feature>
<reference evidence="3" key="1">
    <citation type="submission" date="2013-09" db="EMBL/GenBank/DDBJ databases">
        <title>Corchorus olitorius genome sequencing.</title>
        <authorList>
            <person name="Alam M."/>
            <person name="Haque M.S."/>
            <person name="Islam M.S."/>
            <person name="Emdad E.M."/>
            <person name="Islam M.M."/>
            <person name="Ahmed B."/>
            <person name="Halim A."/>
            <person name="Hossen Q.M.M."/>
            <person name="Hossain M.Z."/>
            <person name="Ahmed R."/>
            <person name="Khan M.M."/>
            <person name="Islam R."/>
            <person name="Rashid M.M."/>
            <person name="Khan S.A."/>
            <person name="Rahman M.S."/>
            <person name="Alam M."/>
            <person name="Yahiya A.S."/>
            <person name="Khan M.S."/>
            <person name="Azam M.S."/>
            <person name="Haque T."/>
            <person name="Lashkar M.Z.H."/>
            <person name="Akhand A.I."/>
            <person name="Morshed G."/>
            <person name="Roy S."/>
            <person name="Uddin K.S."/>
            <person name="Rabeya T."/>
            <person name="Hossain A.S."/>
            <person name="Chowdhury A."/>
            <person name="Snigdha A.R."/>
            <person name="Mortoza M.S."/>
            <person name="Matin S.A."/>
            <person name="Hoque S.M.E."/>
            <person name="Islam M.K."/>
            <person name="Roy D.K."/>
            <person name="Haider R."/>
            <person name="Moosa M.M."/>
            <person name="Elias S.M."/>
            <person name="Hasan A.M."/>
            <person name="Jahan S."/>
            <person name="Shafiuddin M."/>
            <person name="Mahmood N."/>
            <person name="Shommy N.S."/>
        </authorList>
    </citation>
    <scope>NUCLEOTIDE SEQUENCE [LARGE SCALE GENOMIC DNA]</scope>
    <source>
        <strain evidence="3">cv. O-4</strain>
    </source>
</reference>
<evidence type="ECO:0000313" key="2">
    <source>
        <dbReference type="EMBL" id="OMO59196.1"/>
    </source>
</evidence>
<organism evidence="2 3">
    <name type="scientific">Corchorus olitorius</name>
    <dbReference type="NCBI Taxonomy" id="93759"/>
    <lineage>
        <taxon>Eukaryota</taxon>
        <taxon>Viridiplantae</taxon>
        <taxon>Streptophyta</taxon>
        <taxon>Embryophyta</taxon>
        <taxon>Tracheophyta</taxon>
        <taxon>Spermatophyta</taxon>
        <taxon>Magnoliopsida</taxon>
        <taxon>eudicotyledons</taxon>
        <taxon>Gunneridae</taxon>
        <taxon>Pentapetalae</taxon>
        <taxon>rosids</taxon>
        <taxon>malvids</taxon>
        <taxon>Malvales</taxon>
        <taxon>Malvaceae</taxon>
        <taxon>Grewioideae</taxon>
        <taxon>Apeibeae</taxon>
        <taxon>Corchorus</taxon>
    </lineage>
</organism>
<accession>A0A1R3GMB3</accession>
<feature type="compositionally biased region" description="Low complexity" evidence="1">
    <location>
        <begin position="106"/>
        <end position="126"/>
    </location>
</feature>
<feature type="compositionally biased region" description="Low complexity" evidence="1">
    <location>
        <begin position="198"/>
        <end position="216"/>
    </location>
</feature>
<proteinExistence type="predicted"/>
<gene>
    <name evidence="2" type="ORF">COLO4_34288</name>
</gene>
<name>A0A1R3GMB3_9ROSI</name>
<evidence type="ECO:0000256" key="1">
    <source>
        <dbReference type="SAM" id="MobiDB-lite"/>
    </source>
</evidence>
<dbReference type="AlphaFoldDB" id="A0A1R3GMB3"/>
<feature type="region of interest" description="Disordered" evidence="1">
    <location>
        <begin position="187"/>
        <end position="352"/>
    </location>
</feature>
<feature type="region of interest" description="Disordered" evidence="1">
    <location>
        <begin position="86"/>
        <end position="126"/>
    </location>
</feature>
<evidence type="ECO:0000313" key="3">
    <source>
        <dbReference type="Proteomes" id="UP000187203"/>
    </source>
</evidence>
<dbReference type="EMBL" id="AWUE01022219">
    <property type="protein sequence ID" value="OMO59196.1"/>
    <property type="molecule type" value="Genomic_DNA"/>
</dbReference>